<dbReference type="RefSeq" id="XP_018141689.1">
    <property type="nucleotide sequence ID" value="XM_018284812.1"/>
</dbReference>
<feature type="compositionally biased region" description="Polar residues" evidence="1">
    <location>
        <begin position="108"/>
        <end position="117"/>
    </location>
</feature>
<gene>
    <name evidence="2" type="ORF">VFPPC_05654</name>
</gene>
<feature type="compositionally biased region" description="Basic residues" evidence="1">
    <location>
        <begin position="119"/>
        <end position="128"/>
    </location>
</feature>
<sequence>MYGVRSTEYLSQGPQRRSEHRVRHQLRDRKSLESRLLLPTRKYAACSNLYRLYYAYYTSTQSTQYLVQCCSLLKRRSIDSLPQIASVLQGRWRRLRVLMVAGRRQTPLQTDRCTGQTNRRNKKRKKNLIHSGHAFREAEMELLDAKIVASFV</sequence>
<feature type="region of interest" description="Disordered" evidence="1">
    <location>
        <begin position="108"/>
        <end position="128"/>
    </location>
</feature>
<reference evidence="2 3" key="1">
    <citation type="journal article" date="2016" name="PLoS Pathog.">
        <title>Biosynthesis of antibiotic leucinostatins in bio-control fungus Purpureocillium lilacinum and their inhibition on phytophthora revealed by genome mining.</title>
        <authorList>
            <person name="Wang G."/>
            <person name="Liu Z."/>
            <person name="Lin R."/>
            <person name="Li E."/>
            <person name="Mao Z."/>
            <person name="Ling J."/>
            <person name="Yang Y."/>
            <person name="Yin W.B."/>
            <person name="Xie B."/>
        </authorList>
    </citation>
    <scope>NUCLEOTIDE SEQUENCE [LARGE SCALE GENOMIC DNA]</scope>
    <source>
        <strain evidence="2">170</strain>
    </source>
</reference>
<evidence type="ECO:0000313" key="2">
    <source>
        <dbReference type="EMBL" id="OAQ64375.1"/>
    </source>
</evidence>
<comment type="caution">
    <text evidence="2">The sequence shown here is derived from an EMBL/GenBank/DDBJ whole genome shotgun (WGS) entry which is preliminary data.</text>
</comment>
<organism evidence="2 3">
    <name type="scientific">Pochonia chlamydosporia 170</name>
    <dbReference type="NCBI Taxonomy" id="1380566"/>
    <lineage>
        <taxon>Eukaryota</taxon>
        <taxon>Fungi</taxon>
        <taxon>Dikarya</taxon>
        <taxon>Ascomycota</taxon>
        <taxon>Pezizomycotina</taxon>
        <taxon>Sordariomycetes</taxon>
        <taxon>Hypocreomycetidae</taxon>
        <taxon>Hypocreales</taxon>
        <taxon>Clavicipitaceae</taxon>
        <taxon>Pochonia</taxon>
    </lineage>
</organism>
<dbReference type="KEGG" id="pchm:VFPPC_05654"/>
<keyword evidence="3" id="KW-1185">Reference proteome</keyword>
<dbReference type="EMBL" id="LSBJ02000005">
    <property type="protein sequence ID" value="OAQ64375.1"/>
    <property type="molecule type" value="Genomic_DNA"/>
</dbReference>
<dbReference type="Proteomes" id="UP000078397">
    <property type="component" value="Unassembled WGS sequence"/>
</dbReference>
<accession>A0A179FFJ4</accession>
<name>A0A179FFJ4_METCM</name>
<feature type="region of interest" description="Disordered" evidence="1">
    <location>
        <begin position="1"/>
        <end position="25"/>
    </location>
</feature>
<evidence type="ECO:0000256" key="1">
    <source>
        <dbReference type="SAM" id="MobiDB-lite"/>
    </source>
</evidence>
<proteinExistence type="predicted"/>
<dbReference type="GeneID" id="28848806"/>
<evidence type="ECO:0000313" key="3">
    <source>
        <dbReference type="Proteomes" id="UP000078397"/>
    </source>
</evidence>
<dbReference type="AlphaFoldDB" id="A0A179FFJ4"/>
<protein>
    <submittedName>
        <fullName evidence="2">Uncharacterized protein</fullName>
    </submittedName>
</protein>